<name>A0A8W4FAV2_PIG</name>
<evidence type="ECO:0000313" key="2">
    <source>
        <dbReference type="Proteomes" id="UP000008227"/>
    </source>
</evidence>
<dbReference type="GeneTree" id="ENSGT01150000286925"/>
<organism evidence="1 2">
    <name type="scientific">Sus scrofa</name>
    <name type="common">Pig</name>
    <dbReference type="NCBI Taxonomy" id="9823"/>
    <lineage>
        <taxon>Eukaryota</taxon>
        <taxon>Metazoa</taxon>
        <taxon>Chordata</taxon>
        <taxon>Craniata</taxon>
        <taxon>Vertebrata</taxon>
        <taxon>Euteleostomi</taxon>
        <taxon>Mammalia</taxon>
        <taxon>Eutheria</taxon>
        <taxon>Laurasiatheria</taxon>
        <taxon>Artiodactyla</taxon>
        <taxon>Suina</taxon>
        <taxon>Suidae</taxon>
        <taxon>Sus</taxon>
    </lineage>
</organism>
<reference evidence="1" key="3">
    <citation type="submission" date="2025-09" db="UniProtKB">
        <authorList>
            <consortium name="Ensembl"/>
        </authorList>
    </citation>
    <scope>IDENTIFICATION</scope>
</reference>
<reference evidence="1" key="1">
    <citation type="journal article" date="2020" name="Gigascience">
        <title>An improved pig reference genome sequence to enable pig genetics and genomics research.</title>
        <authorList>
            <person name="Warr A."/>
            <person name="Affara N."/>
            <person name="Aken B."/>
            <person name="Beiki H."/>
            <person name="Bickhart D.M."/>
            <person name="Billis K."/>
            <person name="Chow W."/>
            <person name="Eory L."/>
            <person name="Finlayson H.A."/>
            <person name="Flicek P."/>
            <person name="Giron C.G."/>
            <person name="Griffin D.K."/>
            <person name="Hall R."/>
            <person name="Hannum G."/>
            <person name="Hourlier T."/>
            <person name="Howe K."/>
            <person name="Hume D.A."/>
            <person name="Izuogu O."/>
            <person name="Kim K."/>
            <person name="Koren S."/>
            <person name="Liu H."/>
            <person name="Manchanda N."/>
            <person name="Martin F.J."/>
            <person name="Nonneman D.J."/>
            <person name="O'Connor R.E."/>
            <person name="Phillippy A.M."/>
            <person name="Rohrer G.A."/>
            <person name="Rosen B.D."/>
            <person name="Rund L.A."/>
            <person name="Sargent C.A."/>
            <person name="Schook L.B."/>
            <person name="Schroeder S.G."/>
            <person name="Schwartz A.S."/>
            <person name="Skinner B.M."/>
            <person name="Talbot R."/>
            <person name="Tseng E."/>
            <person name="Tuggle C.K."/>
            <person name="Watson M."/>
            <person name="Smith T.P.L."/>
            <person name="Archibald A.L."/>
        </authorList>
    </citation>
    <scope>NUCLEOTIDE SEQUENCE [LARGE SCALE GENOMIC DNA]</scope>
    <source>
        <strain evidence="1">Duroc</strain>
    </source>
</reference>
<keyword evidence="2" id="KW-1185">Reference proteome</keyword>
<protein>
    <submittedName>
        <fullName evidence="1">Uncharacterized protein</fullName>
    </submittedName>
</protein>
<dbReference type="PANTHER" id="PTHR19446">
    <property type="entry name" value="REVERSE TRANSCRIPTASES"/>
    <property type="match status" value="1"/>
</dbReference>
<dbReference type="Ensembl" id="ENSSSCT00000074382.1">
    <property type="protein sequence ID" value="ENSSSCP00000076449.1"/>
    <property type="gene ID" value="ENSSSCG00000041609.1"/>
</dbReference>
<reference evidence="1" key="2">
    <citation type="submission" date="2025-08" db="UniProtKB">
        <authorList>
            <consortium name="Ensembl"/>
        </authorList>
    </citation>
    <scope>IDENTIFICATION</scope>
</reference>
<proteinExistence type="predicted"/>
<dbReference type="Proteomes" id="UP000008227">
    <property type="component" value="Chromosome 2"/>
</dbReference>
<accession>A0A8W4FAV2</accession>
<evidence type="ECO:0000313" key="1">
    <source>
        <dbReference type="Ensembl" id="ENSSSCP00000076449.1"/>
    </source>
</evidence>
<sequence length="137" mass="16235">IVKAILRKKDKDGGITLSDFKLYCKTIVTKTWYWHKNRHKEHLNRIEGPEINPHIYDQLIFDKGAKNVQWGKDSLFNKWCWRNWRAIGKRLKLVPILCDTQKSTKWIKDLNIIPETIKLLEENIGGKVLYTDLGKDF</sequence>
<dbReference type="AlphaFoldDB" id="A0A8W4FAV2"/>